<dbReference type="STRING" id="1121307.CLCY_2c00530"/>
<proteinExistence type="predicted"/>
<organism evidence="2 3">
    <name type="scientific">Clostridium cylindrosporum DSM 605</name>
    <dbReference type="NCBI Taxonomy" id="1121307"/>
    <lineage>
        <taxon>Bacteria</taxon>
        <taxon>Bacillati</taxon>
        <taxon>Bacillota</taxon>
        <taxon>Clostridia</taxon>
        <taxon>Eubacteriales</taxon>
        <taxon>Clostridiaceae</taxon>
        <taxon>Clostridium</taxon>
    </lineage>
</organism>
<evidence type="ECO:0000313" key="3">
    <source>
        <dbReference type="Proteomes" id="UP000036756"/>
    </source>
</evidence>
<dbReference type="PATRIC" id="fig|1121307.3.peg.909"/>
<keyword evidence="3" id="KW-1185">Reference proteome</keyword>
<dbReference type="Gene3D" id="3.40.50.1820">
    <property type="entry name" value="alpha/beta hydrolase"/>
    <property type="match status" value="1"/>
</dbReference>
<protein>
    <recommendedName>
        <fullName evidence="1">AB hydrolase-1 domain-containing protein</fullName>
    </recommendedName>
</protein>
<sequence>MKKKLLKGLAVLGAACASMEVYNRITYAKVKKLENTLSGETGYHDTVFGKVFYTKKGFGPSLLLVHDTSVGSSSFLWRNNFEELANNFTVYAIDLPGFGRSEKRPLTYTSEVYTYVIKNFVDEVIGKKCSCISSSLSSAYAIQVEHDDPGTFDRIIAISPTGIFHKSDIPGSLGKVTTKAFNIPIVGSFVYNILSSKPSLSGFMKEKIYHNKDIASSYVVNHYANSAKQDGDLSKYAPASLIGGYLNQPISEALANLETPLYVIWGANSTTNPIDNLKTFLDVNPSLNYHVFENCGEYPQEEYAYDFNVKAIEFLSREL</sequence>
<dbReference type="OrthoDB" id="9808398at2"/>
<evidence type="ECO:0000259" key="1">
    <source>
        <dbReference type="Pfam" id="PF12697"/>
    </source>
</evidence>
<comment type="caution">
    <text evidence="2">The sequence shown here is derived from an EMBL/GenBank/DDBJ whole genome shotgun (WGS) entry which is preliminary data.</text>
</comment>
<dbReference type="SUPFAM" id="SSF53474">
    <property type="entry name" value="alpha/beta-Hydrolases"/>
    <property type="match status" value="1"/>
</dbReference>
<accession>A0A0J8DAG1</accession>
<feature type="domain" description="AB hydrolase-1" evidence="1">
    <location>
        <begin position="62"/>
        <end position="303"/>
    </location>
</feature>
<name>A0A0J8DAG1_CLOCY</name>
<reference evidence="2 3" key="1">
    <citation type="submission" date="2015-06" db="EMBL/GenBank/DDBJ databases">
        <title>Draft genome sequence of the purine-degrading Clostridium cylindrosporum HC-1 (DSM 605).</title>
        <authorList>
            <person name="Poehlein A."/>
            <person name="Schiel-Bengelsdorf B."/>
            <person name="Bengelsdorf F."/>
            <person name="Daniel R."/>
            <person name="Duerre P."/>
        </authorList>
    </citation>
    <scope>NUCLEOTIDE SEQUENCE [LARGE SCALE GENOMIC DNA]</scope>
    <source>
        <strain evidence="2 3">DSM 605</strain>
    </source>
</reference>
<dbReference type="PANTHER" id="PTHR46438">
    <property type="entry name" value="ALPHA/BETA-HYDROLASES SUPERFAMILY PROTEIN"/>
    <property type="match status" value="1"/>
</dbReference>
<dbReference type="InterPro" id="IPR029058">
    <property type="entry name" value="AB_hydrolase_fold"/>
</dbReference>
<dbReference type="Pfam" id="PF12697">
    <property type="entry name" value="Abhydrolase_6"/>
    <property type="match status" value="1"/>
</dbReference>
<dbReference type="InterPro" id="IPR000073">
    <property type="entry name" value="AB_hydrolase_1"/>
</dbReference>
<dbReference type="Proteomes" id="UP000036756">
    <property type="component" value="Unassembled WGS sequence"/>
</dbReference>
<dbReference type="AlphaFoldDB" id="A0A0J8DAG1"/>
<gene>
    <name evidence="2" type="ORF">CLCY_2c00530</name>
</gene>
<dbReference type="EMBL" id="LFVU01000027">
    <property type="protein sequence ID" value="KMT21293.1"/>
    <property type="molecule type" value="Genomic_DNA"/>
</dbReference>
<dbReference type="PANTHER" id="PTHR46438:SF2">
    <property type="entry name" value="ALPHA_BETA-HYDROLASES SUPERFAMILY PROTEIN"/>
    <property type="match status" value="1"/>
</dbReference>
<dbReference type="RefSeq" id="WP_048570739.1">
    <property type="nucleotide sequence ID" value="NZ_LFVU01000027.1"/>
</dbReference>
<evidence type="ECO:0000313" key="2">
    <source>
        <dbReference type="EMBL" id="KMT21293.1"/>
    </source>
</evidence>